<dbReference type="EMBL" id="RZNZ01000004">
    <property type="protein sequence ID" value="KAA8821382.1"/>
    <property type="molecule type" value="Genomic_DNA"/>
</dbReference>
<dbReference type="PANTHER" id="PTHR11328:SF24">
    <property type="entry name" value="MAJOR FACILITATOR SUPERFAMILY (MFS) PROFILE DOMAIN-CONTAINING PROTEIN"/>
    <property type="match status" value="1"/>
</dbReference>
<evidence type="ECO:0000313" key="5">
    <source>
        <dbReference type="Proteomes" id="UP000374630"/>
    </source>
</evidence>
<sequence>MRSTARWQPWDAITKGWLIMAGLSWVGKKRKITYWTRFGYGMGGLLNSGALTFTHTYLIMFVSTECGLSAGEAAIIASAAIYLDAVLAPLMGFFSDNFYATRLGRRFGRRRFWILAAIPMMVAEPLIFLVTPFGFGYYLVCYLIYNVGYSFASTSLVPLAIEMTDDFQERGYLTGMKRVFGNVTGFLMAALTAFGFGVFGEDNPHSYFIIACINASIMIFGLVTLYLSTWEKTVDEVAEEKIVNVWEGIKKLVIDVLSTFRNKAFRRLLYTWMPSQFAASVWSAAYSYFIVYTLGITKAWASGSEMPGKIVAIVCMAIWVPLLVKKGFHKPYWFAVIGAAVSMAVFVTFGVLQFTDAIPVAAVMVAYPIVFCVWKFFYAGFQYLPDAMLNYVPDVDELITLRRREGVYSASQRLVQQLLQAIVTTVFGFVLLASGFISTKGQHVEQPISVPVTIAITLLVGCCVMFILSAVLSHFLTLDKDTCAVVTGEVERVKNGGLMKDVKPEVRRVCEDLSGLKYEQCFAHNNIGYQEEEITPAA</sequence>
<comment type="caution">
    <text evidence="3">The sequence shown here is derived from an EMBL/GenBank/DDBJ whole genome shotgun (WGS) entry which is preliminary data.</text>
</comment>
<dbReference type="Proteomes" id="UP000374630">
    <property type="component" value="Unassembled WGS sequence"/>
</dbReference>
<feature type="transmembrane region" description="Helical" evidence="1">
    <location>
        <begin position="205"/>
        <end position="227"/>
    </location>
</feature>
<accession>A0A5J5E5A0</accession>
<evidence type="ECO:0000313" key="3">
    <source>
        <dbReference type="EMBL" id="KAA8824327.1"/>
    </source>
</evidence>
<feature type="transmembrane region" description="Helical" evidence="1">
    <location>
        <begin position="331"/>
        <end position="352"/>
    </location>
</feature>
<dbReference type="InterPro" id="IPR036259">
    <property type="entry name" value="MFS_trans_sf"/>
</dbReference>
<name>A0A5J5E5A0_9BIFI</name>
<proteinExistence type="predicted"/>
<dbReference type="GO" id="GO:0005886">
    <property type="term" value="C:plasma membrane"/>
    <property type="evidence" value="ECO:0007669"/>
    <property type="project" value="TreeGrafter"/>
</dbReference>
<feature type="transmembrane region" description="Helical" evidence="1">
    <location>
        <begin position="38"/>
        <end position="62"/>
    </location>
</feature>
<feature type="transmembrane region" description="Helical" evidence="1">
    <location>
        <begin position="112"/>
        <end position="131"/>
    </location>
</feature>
<keyword evidence="1" id="KW-0812">Transmembrane</keyword>
<dbReference type="InterPro" id="IPR039672">
    <property type="entry name" value="MFS_2"/>
</dbReference>
<dbReference type="AlphaFoldDB" id="A0A5J5E5A0"/>
<feature type="transmembrane region" description="Helical" evidence="1">
    <location>
        <begin position="450"/>
        <end position="472"/>
    </location>
</feature>
<feature type="transmembrane region" description="Helical" evidence="1">
    <location>
        <begin position="74"/>
        <end position="100"/>
    </location>
</feature>
<dbReference type="EMBL" id="RZOA01000003">
    <property type="protein sequence ID" value="KAA8824327.1"/>
    <property type="molecule type" value="Genomic_DNA"/>
</dbReference>
<reference evidence="4 5" key="1">
    <citation type="journal article" date="2019" name="Syst. Appl. Microbiol.">
        <title>Characterization of Bifidobacterium species in feaces of the Egyptian fruit bat: Description of B. vespertilionis sp. nov. and B. rousetti sp. nov.</title>
        <authorList>
            <person name="Modesto M."/>
            <person name="Satti M."/>
            <person name="Watanabe K."/>
            <person name="Puglisi E."/>
            <person name="Morelli L."/>
            <person name="Huang C.-H."/>
            <person name="Liou J.-S."/>
            <person name="Miyashita M."/>
            <person name="Tamura T."/>
            <person name="Saito S."/>
            <person name="Mori K."/>
            <person name="Huang L."/>
            <person name="Sciavilla P."/>
            <person name="Sandri C."/>
            <person name="Spiezio C."/>
            <person name="Vitali F."/>
            <person name="Cavalieri D."/>
            <person name="Perpetuini G."/>
            <person name="Tofalo R."/>
            <person name="Bonetti A."/>
            <person name="Arita M."/>
            <person name="Mattarelli P."/>
        </authorList>
    </citation>
    <scope>NUCLEOTIDE SEQUENCE [LARGE SCALE GENOMIC DNA]</scope>
    <source>
        <strain evidence="2 5">RST16</strain>
        <strain evidence="3 4">RST8</strain>
    </source>
</reference>
<evidence type="ECO:0000256" key="1">
    <source>
        <dbReference type="SAM" id="Phobius"/>
    </source>
</evidence>
<dbReference type="SUPFAM" id="SSF103473">
    <property type="entry name" value="MFS general substrate transporter"/>
    <property type="match status" value="1"/>
</dbReference>
<keyword evidence="1" id="KW-1133">Transmembrane helix</keyword>
<dbReference type="OrthoDB" id="181905at2"/>
<dbReference type="Gene3D" id="1.20.1250.20">
    <property type="entry name" value="MFS general substrate transporter like domains"/>
    <property type="match status" value="1"/>
</dbReference>
<evidence type="ECO:0000313" key="2">
    <source>
        <dbReference type="EMBL" id="KAA8821382.1"/>
    </source>
</evidence>
<evidence type="ECO:0000313" key="4">
    <source>
        <dbReference type="Proteomes" id="UP000345527"/>
    </source>
</evidence>
<feature type="transmembrane region" description="Helical" evidence="1">
    <location>
        <begin position="358"/>
        <end position="378"/>
    </location>
</feature>
<keyword evidence="5" id="KW-1185">Reference proteome</keyword>
<gene>
    <name evidence="3" type="ORF">EM848_02320</name>
    <name evidence="2" type="ORF">EMO90_04300</name>
</gene>
<feature type="transmembrane region" description="Helical" evidence="1">
    <location>
        <begin position="268"/>
        <end position="294"/>
    </location>
</feature>
<keyword evidence="1" id="KW-0472">Membrane</keyword>
<dbReference type="GO" id="GO:0015293">
    <property type="term" value="F:symporter activity"/>
    <property type="evidence" value="ECO:0007669"/>
    <property type="project" value="InterPro"/>
</dbReference>
<feature type="transmembrane region" description="Helical" evidence="1">
    <location>
        <begin position="306"/>
        <end position="324"/>
    </location>
</feature>
<protein>
    <submittedName>
        <fullName evidence="3">MFS transporter</fullName>
    </submittedName>
</protein>
<feature type="transmembrane region" description="Helical" evidence="1">
    <location>
        <begin position="137"/>
        <end position="159"/>
    </location>
</feature>
<organism evidence="3 4">
    <name type="scientific">Bifidobacterium vespertilionis</name>
    <dbReference type="NCBI Taxonomy" id="2562524"/>
    <lineage>
        <taxon>Bacteria</taxon>
        <taxon>Bacillati</taxon>
        <taxon>Actinomycetota</taxon>
        <taxon>Actinomycetes</taxon>
        <taxon>Bifidobacteriales</taxon>
        <taxon>Bifidobacteriaceae</taxon>
        <taxon>Bifidobacterium</taxon>
    </lineage>
</organism>
<dbReference type="Pfam" id="PF13347">
    <property type="entry name" value="MFS_2"/>
    <property type="match status" value="1"/>
</dbReference>
<dbReference type="Proteomes" id="UP000345527">
    <property type="component" value="Unassembled WGS sequence"/>
</dbReference>
<feature type="transmembrane region" description="Helical" evidence="1">
    <location>
        <begin position="179"/>
        <end position="199"/>
    </location>
</feature>
<dbReference type="PANTHER" id="PTHR11328">
    <property type="entry name" value="MAJOR FACILITATOR SUPERFAMILY DOMAIN-CONTAINING PROTEIN"/>
    <property type="match status" value="1"/>
</dbReference>
<dbReference type="GO" id="GO:0008643">
    <property type="term" value="P:carbohydrate transport"/>
    <property type="evidence" value="ECO:0007669"/>
    <property type="project" value="InterPro"/>
</dbReference>
<feature type="transmembrane region" description="Helical" evidence="1">
    <location>
        <begin position="418"/>
        <end position="438"/>
    </location>
</feature>